<dbReference type="GO" id="GO:0044877">
    <property type="term" value="F:protein-containing complex binding"/>
    <property type="evidence" value="ECO:0007669"/>
    <property type="project" value="TreeGrafter"/>
</dbReference>
<dbReference type="CDD" id="cd05271">
    <property type="entry name" value="NDUFA9_like_SDR_a"/>
    <property type="match status" value="1"/>
</dbReference>
<protein>
    <submittedName>
        <fullName evidence="2">Complex I NDUFA9 subunit family protein</fullName>
    </submittedName>
</protein>
<sequence length="326" mass="34974">MAKLVTIFGGSGFLGRYIARRLAKEGWRIRIAVRRPDEAGFVRTYGHVGQVVPTFCNIRDDDSVREALAGADAAVNCVGTFDMGGRNSFDAIHVQGAERIARLCLEQGVRRLVQISALGAGAEAGSEYARSKAAGEAAVLRHMPHAVILRPSVIFGQEDSFFNRFATMASRGPVLPVVGANTLFQPVWVDDVAAAAQKAVTGEAAPGVYELAGPEAMTFRELMDLMLGVIRRRRLVLNLPFWLAGLMARGFGLGATLTGGLAPQPITRDQVASLRSHNVATAGATGFEALGITPTALEAVLPDYLWRFRPQGQYAAIQESARNLRG</sequence>
<dbReference type="FunFam" id="3.40.50.720:FF:000702">
    <property type="entry name" value="NADH dehydrogenase (Ubiquinone)"/>
    <property type="match status" value="1"/>
</dbReference>
<dbReference type="EMBL" id="VDFV01000008">
    <property type="protein sequence ID" value="TNC72466.1"/>
    <property type="molecule type" value="Genomic_DNA"/>
</dbReference>
<dbReference type="OrthoDB" id="9776313at2"/>
<dbReference type="RefSeq" id="WP_139081249.1">
    <property type="nucleotide sequence ID" value="NZ_VDFV01000008.1"/>
</dbReference>
<evidence type="ECO:0000259" key="1">
    <source>
        <dbReference type="Pfam" id="PF01370"/>
    </source>
</evidence>
<proteinExistence type="predicted"/>
<name>A0A5C4NHF0_9RHOB</name>
<feature type="domain" description="NAD-dependent epimerase/dehydratase" evidence="1">
    <location>
        <begin position="5"/>
        <end position="210"/>
    </location>
</feature>
<dbReference type="Gene3D" id="3.40.50.720">
    <property type="entry name" value="NAD(P)-binding Rossmann-like Domain"/>
    <property type="match status" value="1"/>
</dbReference>
<accession>A0A5C4NHF0</accession>
<evidence type="ECO:0000313" key="2">
    <source>
        <dbReference type="EMBL" id="TNC72466.1"/>
    </source>
</evidence>
<dbReference type="AlphaFoldDB" id="A0A5C4NHF0"/>
<dbReference type="InterPro" id="IPR051207">
    <property type="entry name" value="ComplexI_NDUFA9_subunit"/>
</dbReference>
<reference evidence="2 3" key="1">
    <citation type="submission" date="2019-06" db="EMBL/GenBank/DDBJ databases">
        <authorList>
            <person name="Jiang L."/>
        </authorList>
    </citation>
    <scope>NUCLEOTIDE SEQUENCE [LARGE SCALE GENOMIC DNA]</scope>
    <source>
        <strain evidence="2 3">YIM 48858</strain>
    </source>
</reference>
<dbReference type="PANTHER" id="PTHR12126:SF11">
    <property type="entry name" value="NADH DEHYDROGENASE [UBIQUINONE] 1 ALPHA SUBCOMPLEX SUBUNIT 9, MITOCHONDRIAL"/>
    <property type="match status" value="1"/>
</dbReference>
<comment type="caution">
    <text evidence="2">The sequence shown here is derived from an EMBL/GenBank/DDBJ whole genome shotgun (WGS) entry which is preliminary data.</text>
</comment>
<dbReference type="InterPro" id="IPR001509">
    <property type="entry name" value="Epimerase_deHydtase"/>
</dbReference>
<dbReference type="Pfam" id="PF01370">
    <property type="entry name" value="Epimerase"/>
    <property type="match status" value="1"/>
</dbReference>
<gene>
    <name evidence="2" type="ORF">FHG71_08770</name>
</gene>
<dbReference type="Proteomes" id="UP000305709">
    <property type="component" value="Unassembled WGS sequence"/>
</dbReference>
<dbReference type="SUPFAM" id="SSF51735">
    <property type="entry name" value="NAD(P)-binding Rossmann-fold domains"/>
    <property type="match status" value="1"/>
</dbReference>
<organism evidence="2 3">
    <name type="scientific">Rubellimicrobium roseum</name>
    <dbReference type="NCBI Taxonomy" id="687525"/>
    <lineage>
        <taxon>Bacteria</taxon>
        <taxon>Pseudomonadati</taxon>
        <taxon>Pseudomonadota</taxon>
        <taxon>Alphaproteobacteria</taxon>
        <taxon>Rhodobacterales</taxon>
        <taxon>Roseobacteraceae</taxon>
        <taxon>Rubellimicrobium</taxon>
    </lineage>
</organism>
<dbReference type="InterPro" id="IPR036291">
    <property type="entry name" value="NAD(P)-bd_dom_sf"/>
</dbReference>
<dbReference type="PANTHER" id="PTHR12126">
    <property type="entry name" value="NADH-UBIQUINONE OXIDOREDUCTASE 39 KDA SUBUNIT-RELATED"/>
    <property type="match status" value="1"/>
</dbReference>
<keyword evidence="3" id="KW-1185">Reference proteome</keyword>
<evidence type="ECO:0000313" key="3">
    <source>
        <dbReference type="Proteomes" id="UP000305709"/>
    </source>
</evidence>